<accession>A0A0C9VTU9</accession>
<dbReference type="Pfam" id="PF08659">
    <property type="entry name" value="KR"/>
    <property type="match status" value="1"/>
</dbReference>
<dbReference type="SUPFAM" id="SSF51735">
    <property type="entry name" value="NAD(P)-binding Rossmann-fold domains"/>
    <property type="match status" value="1"/>
</dbReference>
<dbReference type="SUPFAM" id="SSF53901">
    <property type="entry name" value="Thiolase-like"/>
    <property type="match status" value="1"/>
</dbReference>
<keyword evidence="2" id="KW-0597">Phosphoprotein</keyword>
<dbReference type="Pfam" id="PF14765">
    <property type="entry name" value="PS-DH"/>
    <property type="match status" value="1"/>
</dbReference>
<dbReference type="CDD" id="cd00833">
    <property type="entry name" value="PKS"/>
    <property type="match status" value="1"/>
</dbReference>
<dbReference type="Proteomes" id="UP000054279">
    <property type="component" value="Unassembled WGS sequence"/>
</dbReference>
<gene>
    <name evidence="8" type="ORF">M422DRAFT_171681</name>
</gene>
<dbReference type="SUPFAM" id="SSF53474">
    <property type="entry name" value="alpha/beta-Hydrolases"/>
    <property type="match status" value="1"/>
</dbReference>
<dbReference type="Pfam" id="PF16197">
    <property type="entry name" value="KAsynt_C_assoc"/>
    <property type="match status" value="1"/>
</dbReference>
<proteinExistence type="predicted"/>
<evidence type="ECO:0000259" key="7">
    <source>
        <dbReference type="PROSITE" id="PS52019"/>
    </source>
</evidence>
<dbReference type="Gene3D" id="3.10.129.110">
    <property type="entry name" value="Polyketide synthase dehydratase"/>
    <property type="match status" value="1"/>
</dbReference>
<dbReference type="HOGENOM" id="CLU_000022_31_0_1"/>
<dbReference type="Gene3D" id="3.40.47.10">
    <property type="match status" value="1"/>
</dbReference>
<evidence type="ECO:0008006" key="10">
    <source>
        <dbReference type="Google" id="ProtNLM"/>
    </source>
</evidence>
<dbReference type="InterPro" id="IPR020841">
    <property type="entry name" value="PKS_Beta-ketoAc_synthase_dom"/>
</dbReference>
<dbReference type="InterPro" id="IPR032821">
    <property type="entry name" value="PKS_assoc"/>
</dbReference>
<keyword evidence="4" id="KW-0511">Multifunctional enzyme</keyword>
<feature type="active site" description="Proton acceptor; for dehydratase activity" evidence="5">
    <location>
        <position position="924"/>
    </location>
</feature>
<dbReference type="InterPro" id="IPR016039">
    <property type="entry name" value="Thiolase-like"/>
</dbReference>
<dbReference type="PANTHER" id="PTHR43775:SF37">
    <property type="entry name" value="SI:DKEY-61P9.11"/>
    <property type="match status" value="1"/>
</dbReference>
<protein>
    <recommendedName>
        <fullName evidence="10">Polyketide synthase</fullName>
    </recommendedName>
</protein>
<keyword evidence="9" id="KW-1185">Reference proteome</keyword>
<dbReference type="OrthoDB" id="329835at2759"/>
<dbReference type="PROSITE" id="PS52019">
    <property type="entry name" value="PKS_MFAS_DH"/>
    <property type="match status" value="1"/>
</dbReference>
<dbReference type="Gene3D" id="3.40.50.1820">
    <property type="entry name" value="alpha/beta hydrolase"/>
    <property type="match status" value="1"/>
</dbReference>
<dbReference type="Gene3D" id="3.40.366.10">
    <property type="entry name" value="Malonyl-Coenzyme A Acyl Carrier Protein, domain 2"/>
    <property type="match status" value="1"/>
</dbReference>
<dbReference type="InterPro" id="IPR001031">
    <property type="entry name" value="Thioesterase"/>
</dbReference>
<evidence type="ECO:0000259" key="6">
    <source>
        <dbReference type="PROSITE" id="PS52004"/>
    </source>
</evidence>
<evidence type="ECO:0000256" key="4">
    <source>
        <dbReference type="ARBA" id="ARBA00023268"/>
    </source>
</evidence>
<dbReference type="InterPro" id="IPR001227">
    <property type="entry name" value="Ac_transferase_dom_sf"/>
</dbReference>
<dbReference type="GO" id="GO:0006633">
    <property type="term" value="P:fatty acid biosynthetic process"/>
    <property type="evidence" value="ECO:0007669"/>
    <property type="project" value="TreeGrafter"/>
</dbReference>
<evidence type="ECO:0000313" key="9">
    <source>
        <dbReference type="Proteomes" id="UP000054279"/>
    </source>
</evidence>
<feature type="active site" description="Proton donor; for dehydratase activity" evidence="5">
    <location>
        <position position="1085"/>
    </location>
</feature>
<dbReference type="SUPFAM" id="SSF55048">
    <property type="entry name" value="Probable ACP-binding domain of malonyl-CoA ACP transacylase"/>
    <property type="match status" value="1"/>
</dbReference>
<keyword evidence="1" id="KW-0596">Phosphopantetheine</keyword>
<dbReference type="Pfam" id="PF00975">
    <property type="entry name" value="Thioesterase"/>
    <property type="match status" value="1"/>
</dbReference>
<dbReference type="SMART" id="SM00826">
    <property type="entry name" value="PKS_DH"/>
    <property type="match status" value="1"/>
</dbReference>
<evidence type="ECO:0000256" key="3">
    <source>
        <dbReference type="ARBA" id="ARBA00022679"/>
    </source>
</evidence>
<dbReference type="InterPro" id="IPR014031">
    <property type="entry name" value="Ketoacyl_synth_C"/>
</dbReference>
<dbReference type="Pfam" id="PF02801">
    <property type="entry name" value="Ketoacyl-synt_C"/>
    <property type="match status" value="1"/>
</dbReference>
<dbReference type="InterPro" id="IPR029058">
    <property type="entry name" value="AB_hydrolase_fold"/>
</dbReference>
<dbReference type="GO" id="GO:0004312">
    <property type="term" value="F:fatty acid synthase activity"/>
    <property type="evidence" value="ECO:0007669"/>
    <property type="project" value="TreeGrafter"/>
</dbReference>
<dbReference type="InterPro" id="IPR042104">
    <property type="entry name" value="PKS_dehydratase_sf"/>
</dbReference>
<dbReference type="Pfam" id="PF00698">
    <property type="entry name" value="Acyl_transf_1"/>
    <property type="match status" value="1"/>
</dbReference>
<dbReference type="SUPFAM" id="SSF52151">
    <property type="entry name" value="FabD/lysophospholipase-like"/>
    <property type="match status" value="1"/>
</dbReference>
<dbReference type="SMART" id="SM00822">
    <property type="entry name" value="PKS_KR"/>
    <property type="match status" value="1"/>
</dbReference>
<organism evidence="8 9">
    <name type="scientific">Sphaerobolus stellatus (strain SS14)</name>
    <dbReference type="NCBI Taxonomy" id="990650"/>
    <lineage>
        <taxon>Eukaryota</taxon>
        <taxon>Fungi</taxon>
        <taxon>Dikarya</taxon>
        <taxon>Basidiomycota</taxon>
        <taxon>Agaricomycotina</taxon>
        <taxon>Agaricomycetes</taxon>
        <taxon>Phallomycetidae</taxon>
        <taxon>Geastrales</taxon>
        <taxon>Sphaerobolaceae</taxon>
        <taxon>Sphaerobolus</taxon>
    </lineage>
</organism>
<feature type="region of interest" description="C-terminal hotdog fold" evidence="5">
    <location>
        <begin position="1023"/>
        <end position="1175"/>
    </location>
</feature>
<dbReference type="InterPro" id="IPR020807">
    <property type="entry name" value="PKS_DH"/>
</dbReference>
<keyword evidence="3" id="KW-0808">Transferase</keyword>
<dbReference type="PROSITE" id="PS52004">
    <property type="entry name" value="KS3_2"/>
    <property type="match status" value="1"/>
</dbReference>
<name>A0A0C9VTU9_SPHS4</name>
<dbReference type="InterPro" id="IPR049551">
    <property type="entry name" value="PKS_DH_C"/>
</dbReference>
<dbReference type="SMART" id="SM00827">
    <property type="entry name" value="PKS_AT"/>
    <property type="match status" value="1"/>
</dbReference>
<dbReference type="InterPro" id="IPR014043">
    <property type="entry name" value="Acyl_transferase_dom"/>
</dbReference>
<dbReference type="InterPro" id="IPR013968">
    <property type="entry name" value="PKS_KR"/>
</dbReference>
<feature type="region of interest" description="N-terminal hotdog fold" evidence="5">
    <location>
        <begin position="892"/>
        <end position="1011"/>
    </location>
</feature>
<dbReference type="Gene3D" id="3.40.50.720">
    <property type="entry name" value="NAD(P)-binding Rossmann-like Domain"/>
    <property type="match status" value="1"/>
</dbReference>
<dbReference type="EMBL" id="KN837133">
    <property type="protein sequence ID" value="KIJ41950.1"/>
    <property type="molecule type" value="Genomic_DNA"/>
</dbReference>
<sequence>MTFFTELNCYSYQVGISVEFPGGTTCETNLNHKAFFEFLLNKGEAYEKIPAERFNVESWKGRNLGQVLTDTGSFLKNLDSFDHVEFGITATDAKSMSLSTRKLIEHSFLALLDSGIDYRRRNVGSYMSGVNFDLTTIADPDEYEARGSFAGYPYMIANKVSYHLDLVGPSIPIDTACSSGLTATHLAVQALRAGDCEAAVVGGSQLNHRLIDFVQYSQGSVLSPDGKCKPFDVSANGFGRGEGVCVVVLKPLDAALRDGDRLYASILGTGVNSCGGAAPVSAPVGDAQAEAMERAYKYTGRSPSKVDFIELHATGSTAVGDPTEANWIGRKFQRDDELLIGSVKGNIGHLEITAFLASLSKVCSILKTGLIPPNVNLQNLNPAIRWDEYKLRVPTEVTQLRARDPSGRALISMTSSGIGGVNGHAVLEGPPISSPAVRVQAVKPILFVVGGLSPRSASSIAVDVAELVLKENADVFSVASIYGRRSRQMTWRTSAIWVPSKNKLEFPQSTFTSRAKHPLVFVFSGQGPQHINMGRQLYTTYPIFCESIKRMDNFYKKTTGQSLIELTGLFDVQNGGNIPNDIWPIAITLPALAMVQMALFDLLVSIGVSPDIVVGHSAGETAMLYASGSAPQEMALEIAIARGVAMTMLEEVGGAMAAINCTVGQAEEIISSVLGSCQNAVLEIACYNAPQALTLSGNDEPINQVIGLAKSRGIFAQKLRTRIPVHSSCMEICRQTYQSSIKAIFQKYTVTKPTITAYSCVTGLRWTEPFTADYFWDNALNPVLFSSAISSLFGDTPHAAFIEISPHPVLSQYIDELSAKRSSSFCPMRRTKNPDETHEIYTFLDCIGKLSVSGYNVYNYLAVNQAESVDFDLDLPPYRFSPKTIPYLPQSSRVVTRQREARNGPLNFGDLKLSSLTQPDIAEHVIRGEAIMPAAGFIEMAFEFGARFVWKVEFKGMLSLPQDKVLPIDVSVKGKRWNVHSLVEQRNAGAKVNILKRLHATGFLSTVLPSDKLADINLKEIEARCNAVNVDGFYDNLHYFAQYGPRFRRVESCHIGQGEALVQVRAATPDLPNLKNYVIHPAIFDACFHIMVYPLFTGNADRTGYYLPSCVDSIILHQPTFFSEQEPPLVYTYVKIKDWAPETMSFDLIICDANGVRICTLLGFEVARHQIDHMVNVPRKRFDLVYEPVQPLSIYSSPSLNGHFPNEKANQSSINAQNENGIDVKVNPRRRSILQSILNGKSPQEIHSLESNRMQTVLSFKLDEVLSLQQKMSSLKQTKQRIIWIEASQDSDGFAAQGFFRAWRRETFSFEIRLVLFDCKWKQAERCFIIETLARLPNLEPELLVDSEGMLRVPRLVPLESPSSQDGGQSVHSELPVLMNGEVLIRITSMTPPAGKFRGFIGHIEESGSKNWSKNSLVAGVANLDLANYAAVSTGQIVPVQEDFSEQPNEYASIVIAAFIVSSVLGLAPIDEVDYFADRRVLVTDSETGLQRIILRILQSLRMSVTSTTSSLSINSIAAISEAEIIISGFTQEEDCELIRDAMASNAVAFFWNDPKSTFFNTANPSIVSYHLQSILPRISSCFRVVNAISKPPRDYLSSNAVAIRKTLFLSSKVYLLIGGIGALGLHVALWMYQKGAKEIILTSRSGRQSLIKSKNAMGMHILNYLEKRPDLNIRLEACDASSQHQTTSLIQSLSKPLGGCILLSVVLSDRLFLSHTRESFYTPVTSKAGAFKVLERSVDINSLDFLVSLSSAAIFGNIGQTNYASANTQLDGLLGSYKNAFSLVAPAILDSTTISRTEDFMPDARYSSWIPWALTSTQLCYCLEDGIRKLNETPFSLYIPDFKWEHVQEQFGSNPLYDHLVPIRIATEDRTTEVSESSLEQTVLSALDIDHSDFSLDVPLTVYGLDSLSAGRLALALRPFVAITQLQLLGDISFNDIKKRTNNVGLKAGSTKEEQKNKNTFDWKALNRPGETVVKLIEGEGTPLILIHGAGGFIVPFFPLQERFKTPLWAIQRTPETPTDTVEEIAEFYFMRIKKACPSGPYRLGGYSASSLLALEIVTLLEVNGDHVSQLVFLDHFPLLFSSPSWSLDAETIESGYPSRGMIWKVFSSVADMYRRESSLERQGIADEMADAFLGRPARPYIKQYCLTMEKYMAAVIKYILRISATMGQTTYNLDIIREYLIERMAKLAAPITVVHCAKGLMLESEWEDYGVKAYLPTAKLALVPYGHFDMFEKEDVVELLESGIVRQV</sequence>
<feature type="domain" description="Ketosynthase family 3 (KS3)" evidence="6">
    <location>
        <begin position="8"/>
        <end position="429"/>
    </location>
</feature>
<evidence type="ECO:0000256" key="5">
    <source>
        <dbReference type="PROSITE-ProRule" id="PRU01363"/>
    </source>
</evidence>
<dbReference type="InterPro" id="IPR049900">
    <property type="entry name" value="PKS_mFAS_DH"/>
</dbReference>
<dbReference type="PANTHER" id="PTHR43775">
    <property type="entry name" value="FATTY ACID SYNTHASE"/>
    <property type="match status" value="1"/>
</dbReference>
<dbReference type="InterPro" id="IPR050091">
    <property type="entry name" value="PKS_NRPS_Biosynth_Enz"/>
</dbReference>
<dbReference type="SMART" id="SM00825">
    <property type="entry name" value="PKS_KS"/>
    <property type="match status" value="1"/>
</dbReference>
<dbReference type="InterPro" id="IPR014030">
    <property type="entry name" value="Ketoacyl_synth_N"/>
</dbReference>
<feature type="domain" description="PKS/mFAS DH" evidence="7">
    <location>
        <begin position="892"/>
        <end position="1175"/>
    </location>
</feature>
<evidence type="ECO:0000256" key="1">
    <source>
        <dbReference type="ARBA" id="ARBA00022450"/>
    </source>
</evidence>
<dbReference type="InterPro" id="IPR016035">
    <property type="entry name" value="Acyl_Trfase/lysoPLipase"/>
</dbReference>
<evidence type="ECO:0000256" key="2">
    <source>
        <dbReference type="ARBA" id="ARBA00022553"/>
    </source>
</evidence>
<dbReference type="InterPro" id="IPR036291">
    <property type="entry name" value="NAD(P)-bd_dom_sf"/>
</dbReference>
<dbReference type="InterPro" id="IPR016036">
    <property type="entry name" value="Malonyl_transacylase_ACP-bd"/>
</dbReference>
<reference evidence="8 9" key="1">
    <citation type="submission" date="2014-06" db="EMBL/GenBank/DDBJ databases">
        <title>Evolutionary Origins and Diversification of the Mycorrhizal Mutualists.</title>
        <authorList>
            <consortium name="DOE Joint Genome Institute"/>
            <consortium name="Mycorrhizal Genomics Consortium"/>
            <person name="Kohler A."/>
            <person name="Kuo A."/>
            <person name="Nagy L.G."/>
            <person name="Floudas D."/>
            <person name="Copeland A."/>
            <person name="Barry K.W."/>
            <person name="Cichocki N."/>
            <person name="Veneault-Fourrey C."/>
            <person name="LaButti K."/>
            <person name="Lindquist E.A."/>
            <person name="Lipzen A."/>
            <person name="Lundell T."/>
            <person name="Morin E."/>
            <person name="Murat C."/>
            <person name="Riley R."/>
            <person name="Ohm R."/>
            <person name="Sun H."/>
            <person name="Tunlid A."/>
            <person name="Henrissat B."/>
            <person name="Grigoriev I.V."/>
            <person name="Hibbett D.S."/>
            <person name="Martin F."/>
        </authorList>
    </citation>
    <scope>NUCLEOTIDE SEQUENCE [LARGE SCALE GENOMIC DNA]</scope>
    <source>
        <strain evidence="8 9">SS14</strain>
    </source>
</reference>
<dbReference type="Pfam" id="PF00109">
    <property type="entry name" value="ketoacyl-synt"/>
    <property type="match status" value="1"/>
</dbReference>
<evidence type="ECO:0000313" key="8">
    <source>
        <dbReference type="EMBL" id="KIJ41950.1"/>
    </source>
</evidence>
<dbReference type="InterPro" id="IPR057326">
    <property type="entry name" value="KR_dom"/>
</dbReference>
<dbReference type="GO" id="GO:0044550">
    <property type="term" value="P:secondary metabolite biosynthetic process"/>
    <property type="evidence" value="ECO:0007669"/>
    <property type="project" value="UniProtKB-ARBA"/>
</dbReference>